<gene>
    <name evidence="2" type="ORF">FC60_GL000410</name>
</gene>
<dbReference type="PATRIC" id="fig|1423749.3.peg.412"/>
<evidence type="ECO:0000313" key="2">
    <source>
        <dbReference type="EMBL" id="KRM02050.1"/>
    </source>
</evidence>
<protein>
    <submittedName>
        <fullName evidence="2">Uncharacterized protein</fullName>
    </submittedName>
</protein>
<dbReference type="AlphaFoldDB" id="A0A0R1V957"/>
<dbReference type="EMBL" id="AZFN01000013">
    <property type="protein sequence ID" value="KRM02050.1"/>
    <property type="molecule type" value="Genomic_DNA"/>
</dbReference>
<keyword evidence="1" id="KW-1133">Transmembrane helix</keyword>
<keyword evidence="3" id="KW-1185">Reference proteome</keyword>
<proteinExistence type="predicted"/>
<feature type="transmembrane region" description="Helical" evidence="1">
    <location>
        <begin position="21"/>
        <end position="42"/>
    </location>
</feature>
<evidence type="ECO:0000313" key="3">
    <source>
        <dbReference type="Proteomes" id="UP000051739"/>
    </source>
</evidence>
<accession>A0A0R1V957</accession>
<reference evidence="2 3" key="1">
    <citation type="journal article" date="2015" name="Genome Announc.">
        <title>Expanding the biotechnology potential of lactobacilli through comparative genomics of 213 strains and associated genera.</title>
        <authorList>
            <person name="Sun Z."/>
            <person name="Harris H.M."/>
            <person name="McCann A."/>
            <person name="Guo C."/>
            <person name="Argimon S."/>
            <person name="Zhang W."/>
            <person name="Yang X."/>
            <person name="Jeffery I.B."/>
            <person name="Cooney J.C."/>
            <person name="Kagawa T.F."/>
            <person name="Liu W."/>
            <person name="Song Y."/>
            <person name="Salvetti E."/>
            <person name="Wrobel A."/>
            <person name="Rasinkangas P."/>
            <person name="Parkhill J."/>
            <person name="Rea M.C."/>
            <person name="O'Sullivan O."/>
            <person name="Ritari J."/>
            <person name="Douillard F.P."/>
            <person name="Paul Ross R."/>
            <person name="Yang R."/>
            <person name="Briner A.E."/>
            <person name="Felis G.E."/>
            <person name="de Vos W.M."/>
            <person name="Barrangou R."/>
            <person name="Klaenhammer T.R."/>
            <person name="Caufield P.W."/>
            <person name="Cui Y."/>
            <person name="Zhang H."/>
            <person name="O'Toole P.W."/>
        </authorList>
    </citation>
    <scope>NUCLEOTIDE SEQUENCE [LARGE SCALE GENOMIC DNA]</scope>
    <source>
        <strain evidence="2 3">DSM 16045</strain>
    </source>
</reference>
<organism evidence="2 3">
    <name type="scientific">Limosilactobacillus gastricus DSM 16045</name>
    <dbReference type="NCBI Taxonomy" id="1423749"/>
    <lineage>
        <taxon>Bacteria</taxon>
        <taxon>Bacillati</taxon>
        <taxon>Bacillota</taxon>
        <taxon>Bacilli</taxon>
        <taxon>Lactobacillales</taxon>
        <taxon>Lactobacillaceae</taxon>
        <taxon>Limosilactobacillus</taxon>
    </lineage>
</organism>
<keyword evidence="1" id="KW-0472">Membrane</keyword>
<sequence>MVSSNKSNQNEQEQLQASEYRVWKTVLNVITIVIVLGGLALLGWLPGGIAQSVVFVCWVILIILWSAVRRYWLKRIEIRLNDKYQSDNE</sequence>
<dbReference type="Proteomes" id="UP000051739">
    <property type="component" value="Unassembled WGS sequence"/>
</dbReference>
<comment type="caution">
    <text evidence="2">The sequence shown here is derived from an EMBL/GenBank/DDBJ whole genome shotgun (WGS) entry which is preliminary data.</text>
</comment>
<keyword evidence="1" id="KW-0812">Transmembrane</keyword>
<feature type="transmembrane region" description="Helical" evidence="1">
    <location>
        <begin position="48"/>
        <end position="68"/>
    </location>
</feature>
<name>A0A0R1V957_9LACO</name>
<dbReference type="RefSeq" id="WP_056937464.1">
    <property type="nucleotide sequence ID" value="NZ_AZFN01000013.1"/>
</dbReference>
<evidence type="ECO:0000256" key="1">
    <source>
        <dbReference type="SAM" id="Phobius"/>
    </source>
</evidence>